<evidence type="ECO:0000256" key="2">
    <source>
        <dbReference type="ARBA" id="ARBA00003921"/>
    </source>
</evidence>
<dbReference type="NCBIfam" id="NF000755">
    <property type="entry name" value="PRK00046.1"/>
    <property type="match status" value="1"/>
</dbReference>
<keyword evidence="15 20" id="KW-0560">Oxidoreductase</keyword>
<comment type="similarity">
    <text evidence="5 20">Belongs to the MurB family.</text>
</comment>
<dbReference type="AlphaFoldDB" id="A0A1G6T5U7"/>
<dbReference type="OrthoDB" id="9804753at2"/>
<protein>
    <recommendedName>
        <fullName evidence="7 20">UDP-N-acetylenolpyruvoylglucosamine reductase</fullName>
        <ecNumber evidence="6 20">1.3.1.98</ecNumber>
    </recommendedName>
    <alternativeName>
        <fullName evidence="18 20">UDP-N-acetylmuramate dehydrogenase</fullName>
    </alternativeName>
</protein>
<comment type="pathway">
    <text evidence="4 20">Cell wall biogenesis; peptidoglycan biosynthesis.</text>
</comment>
<sequence length="352" mass="37621">MSAAVAWRSDVELADLNTFHVRARARRFCRVENVDALIEAAADCQARHVVPFVLGGGSNLLILGDLDVPVIQPALLGLSITPLDGDRVELQAAAGEPWDAVVSFACRDGLWGVENLALIPGSAGAAPVQNIGAYGVELGDRLAWVEALDLGDMSLRRLPREELALGYRDSRFKAERGRWIITRIALHLLRSAQPKLGYAGLREAFGDGEPTTPGQVADAVRAIRRRKLPDPAQVGNAGSFFKNPELPDASAAVLAAEHPGLPVYPGTRPGFSKLSAGWLIERAGCKGLRHGDAGVSDQHALVLVNHGAACGRELFELAEDVRERVRQRFGVRLEPEPVILGGMGAAVESPSP</sequence>
<dbReference type="InterPro" id="IPR036635">
    <property type="entry name" value="MurB_C_sf"/>
</dbReference>
<dbReference type="NCBIfam" id="TIGR00179">
    <property type="entry name" value="murB"/>
    <property type="match status" value="1"/>
</dbReference>
<dbReference type="InterPro" id="IPR016166">
    <property type="entry name" value="FAD-bd_PCMH"/>
</dbReference>
<dbReference type="UniPathway" id="UPA00219"/>
<evidence type="ECO:0000256" key="6">
    <source>
        <dbReference type="ARBA" id="ARBA00012518"/>
    </source>
</evidence>
<feature type="active site" description="Proton donor" evidence="20">
    <location>
        <position position="239"/>
    </location>
</feature>
<organism evidence="22 23">
    <name type="scientific">Aquimonas voraii</name>
    <dbReference type="NCBI Taxonomy" id="265719"/>
    <lineage>
        <taxon>Bacteria</taxon>
        <taxon>Pseudomonadati</taxon>
        <taxon>Pseudomonadota</taxon>
        <taxon>Gammaproteobacteria</taxon>
        <taxon>Lysobacterales</taxon>
        <taxon>Lysobacteraceae</taxon>
        <taxon>Aquimonas</taxon>
    </lineage>
</organism>
<evidence type="ECO:0000256" key="19">
    <source>
        <dbReference type="ARBA" id="ARBA00048914"/>
    </source>
</evidence>
<dbReference type="GO" id="GO:0071949">
    <property type="term" value="F:FAD binding"/>
    <property type="evidence" value="ECO:0007669"/>
    <property type="project" value="InterPro"/>
</dbReference>
<dbReference type="STRING" id="265719.SAMN04488509_101870"/>
<evidence type="ECO:0000256" key="9">
    <source>
        <dbReference type="ARBA" id="ARBA00022618"/>
    </source>
</evidence>
<dbReference type="PANTHER" id="PTHR21071:SF4">
    <property type="entry name" value="UDP-N-ACETYLENOLPYRUVOYLGLUCOSAMINE REDUCTASE"/>
    <property type="match status" value="1"/>
</dbReference>
<accession>A0A1G6T5U7</accession>
<feature type="active site" evidence="20">
    <location>
        <position position="336"/>
    </location>
</feature>
<dbReference type="InterPro" id="IPR003170">
    <property type="entry name" value="MurB"/>
</dbReference>
<evidence type="ECO:0000256" key="17">
    <source>
        <dbReference type="ARBA" id="ARBA00023316"/>
    </source>
</evidence>
<dbReference type="GO" id="GO:0008360">
    <property type="term" value="P:regulation of cell shape"/>
    <property type="evidence" value="ECO:0007669"/>
    <property type="project" value="UniProtKB-KW"/>
</dbReference>
<evidence type="ECO:0000256" key="11">
    <source>
        <dbReference type="ARBA" id="ARBA00022827"/>
    </source>
</evidence>
<evidence type="ECO:0000256" key="3">
    <source>
        <dbReference type="ARBA" id="ARBA00004496"/>
    </source>
</evidence>
<dbReference type="Gene3D" id="3.30.465.10">
    <property type="match status" value="1"/>
</dbReference>
<name>A0A1G6T5U7_9GAMM</name>
<dbReference type="InterPro" id="IPR016167">
    <property type="entry name" value="FAD-bd_PCMH_sub1"/>
</dbReference>
<dbReference type="EC" id="1.3.1.98" evidence="6 20"/>
<comment type="cofactor">
    <cofactor evidence="1 20">
        <name>FAD</name>
        <dbReference type="ChEBI" id="CHEBI:57692"/>
    </cofactor>
</comment>
<dbReference type="Pfam" id="PF01565">
    <property type="entry name" value="FAD_binding_4"/>
    <property type="match status" value="1"/>
</dbReference>
<keyword evidence="14 20" id="KW-0573">Peptidoglycan synthesis</keyword>
<evidence type="ECO:0000256" key="15">
    <source>
        <dbReference type="ARBA" id="ARBA00023002"/>
    </source>
</evidence>
<evidence type="ECO:0000313" key="23">
    <source>
        <dbReference type="Proteomes" id="UP000199603"/>
    </source>
</evidence>
<dbReference type="Pfam" id="PF02873">
    <property type="entry name" value="MurB_C"/>
    <property type="match status" value="1"/>
</dbReference>
<dbReference type="InterPro" id="IPR036318">
    <property type="entry name" value="FAD-bd_PCMH-like_sf"/>
</dbReference>
<keyword evidence="16 20" id="KW-0131">Cell cycle</keyword>
<dbReference type="PROSITE" id="PS51387">
    <property type="entry name" value="FAD_PCMH"/>
    <property type="match status" value="1"/>
</dbReference>
<dbReference type="Proteomes" id="UP000199603">
    <property type="component" value="Unassembled WGS sequence"/>
</dbReference>
<feature type="active site" evidence="20">
    <location>
        <position position="168"/>
    </location>
</feature>
<keyword evidence="17 20" id="KW-0961">Cell wall biogenesis/degradation</keyword>
<evidence type="ECO:0000256" key="7">
    <source>
        <dbReference type="ARBA" id="ARBA00015188"/>
    </source>
</evidence>
<keyword evidence="13 20" id="KW-0133">Cell shape</keyword>
<dbReference type="SUPFAM" id="SSF56176">
    <property type="entry name" value="FAD-binding/transporter-associated domain-like"/>
    <property type="match status" value="1"/>
</dbReference>
<keyword evidence="23" id="KW-1185">Reference proteome</keyword>
<keyword evidence="10 20" id="KW-0285">Flavoprotein</keyword>
<dbReference type="GO" id="GO:0005829">
    <property type="term" value="C:cytosol"/>
    <property type="evidence" value="ECO:0007669"/>
    <property type="project" value="TreeGrafter"/>
</dbReference>
<feature type="domain" description="FAD-binding PCMH-type" evidence="21">
    <location>
        <begin position="21"/>
        <end position="191"/>
    </location>
</feature>
<evidence type="ECO:0000256" key="13">
    <source>
        <dbReference type="ARBA" id="ARBA00022960"/>
    </source>
</evidence>
<evidence type="ECO:0000256" key="16">
    <source>
        <dbReference type="ARBA" id="ARBA00023306"/>
    </source>
</evidence>
<dbReference type="PANTHER" id="PTHR21071">
    <property type="entry name" value="UDP-N-ACETYLENOLPYRUVOYLGLUCOSAMINE REDUCTASE"/>
    <property type="match status" value="1"/>
</dbReference>
<comment type="subcellular location">
    <subcellularLocation>
        <location evidence="3 20">Cytoplasm</location>
    </subcellularLocation>
</comment>
<proteinExistence type="inferred from homology"/>
<dbReference type="Gene3D" id="3.90.78.10">
    <property type="entry name" value="UDP-N-acetylenolpyruvoylglucosamine reductase, C-terminal domain"/>
    <property type="match status" value="1"/>
</dbReference>
<keyword evidence="8 20" id="KW-0963">Cytoplasm</keyword>
<evidence type="ECO:0000256" key="8">
    <source>
        <dbReference type="ARBA" id="ARBA00022490"/>
    </source>
</evidence>
<evidence type="ECO:0000256" key="1">
    <source>
        <dbReference type="ARBA" id="ARBA00001974"/>
    </source>
</evidence>
<keyword evidence="12 20" id="KW-0521">NADP</keyword>
<evidence type="ECO:0000259" key="21">
    <source>
        <dbReference type="PROSITE" id="PS51387"/>
    </source>
</evidence>
<comment type="function">
    <text evidence="2 20">Cell wall formation.</text>
</comment>
<evidence type="ECO:0000256" key="20">
    <source>
        <dbReference type="HAMAP-Rule" id="MF_00037"/>
    </source>
</evidence>
<dbReference type="HAMAP" id="MF_00037">
    <property type="entry name" value="MurB"/>
    <property type="match status" value="1"/>
</dbReference>
<dbReference type="InterPro" id="IPR006094">
    <property type="entry name" value="Oxid_FAD_bind_N"/>
</dbReference>
<dbReference type="GO" id="GO:0009252">
    <property type="term" value="P:peptidoglycan biosynthetic process"/>
    <property type="evidence" value="ECO:0007669"/>
    <property type="project" value="UniProtKB-UniRule"/>
</dbReference>
<dbReference type="Gene3D" id="3.30.43.10">
    <property type="entry name" value="Uridine Diphospho-n-acetylenolpyruvylglucosamine Reductase, domain 2"/>
    <property type="match status" value="1"/>
</dbReference>
<evidence type="ECO:0000256" key="10">
    <source>
        <dbReference type="ARBA" id="ARBA00022630"/>
    </source>
</evidence>
<dbReference type="InterPro" id="IPR016169">
    <property type="entry name" value="FAD-bd_PCMH_sub2"/>
</dbReference>
<dbReference type="SUPFAM" id="SSF56194">
    <property type="entry name" value="Uridine diphospho-N-Acetylenolpyruvylglucosamine reductase, MurB, C-terminal domain"/>
    <property type="match status" value="1"/>
</dbReference>
<dbReference type="EMBL" id="FNAG01000001">
    <property type="protein sequence ID" value="SDD23847.1"/>
    <property type="molecule type" value="Genomic_DNA"/>
</dbReference>
<keyword evidence="9 20" id="KW-0132">Cell division</keyword>
<dbReference type="NCBIfam" id="NF010478">
    <property type="entry name" value="PRK13903.1"/>
    <property type="match status" value="1"/>
</dbReference>
<evidence type="ECO:0000256" key="4">
    <source>
        <dbReference type="ARBA" id="ARBA00004752"/>
    </source>
</evidence>
<dbReference type="GO" id="GO:0051301">
    <property type="term" value="P:cell division"/>
    <property type="evidence" value="ECO:0007669"/>
    <property type="project" value="UniProtKB-KW"/>
</dbReference>
<keyword evidence="11 20" id="KW-0274">FAD</keyword>
<gene>
    <name evidence="20" type="primary">murB</name>
    <name evidence="22" type="ORF">SAMN04488509_101870</name>
</gene>
<evidence type="ECO:0000256" key="5">
    <source>
        <dbReference type="ARBA" id="ARBA00010485"/>
    </source>
</evidence>
<dbReference type="InterPro" id="IPR011601">
    <property type="entry name" value="MurB_C"/>
</dbReference>
<evidence type="ECO:0000256" key="14">
    <source>
        <dbReference type="ARBA" id="ARBA00022984"/>
    </source>
</evidence>
<dbReference type="RefSeq" id="WP_091239244.1">
    <property type="nucleotide sequence ID" value="NZ_FNAG01000001.1"/>
</dbReference>
<evidence type="ECO:0000256" key="18">
    <source>
        <dbReference type="ARBA" id="ARBA00031026"/>
    </source>
</evidence>
<reference evidence="22 23" key="1">
    <citation type="submission" date="2016-10" db="EMBL/GenBank/DDBJ databases">
        <authorList>
            <person name="de Groot N.N."/>
        </authorList>
    </citation>
    <scope>NUCLEOTIDE SEQUENCE [LARGE SCALE GENOMIC DNA]</scope>
    <source>
        <strain evidence="22 23">DSM 16957</strain>
    </source>
</reference>
<dbReference type="GO" id="GO:0071555">
    <property type="term" value="P:cell wall organization"/>
    <property type="evidence" value="ECO:0007669"/>
    <property type="project" value="UniProtKB-KW"/>
</dbReference>
<dbReference type="GO" id="GO:0008762">
    <property type="term" value="F:UDP-N-acetylmuramate dehydrogenase activity"/>
    <property type="evidence" value="ECO:0007669"/>
    <property type="project" value="UniProtKB-UniRule"/>
</dbReference>
<evidence type="ECO:0000256" key="12">
    <source>
        <dbReference type="ARBA" id="ARBA00022857"/>
    </source>
</evidence>
<comment type="catalytic activity">
    <reaction evidence="19 20">
        <text>UDP-N-acetyl-alpha-D-muramate + NADP(+) = UDP-N-acetyl-3-O-(1-carboxyvinyl)-alpha-D-glucosamine + NADPH + H(+)</text>
        <dbReference type="Rhea" id="RHEA:12248"/>
        <dbReference type="ChEBI" id="CHEBI:15378"/>
        <dbReference type="ChEBI" id="CHEBI:57783"/>
        <dbReference type="ChEBI" id="CHEBI:58349"/>
        <dbReference type="ChEBI" id="CHEBI:68483"/>
        <dbReference type="ChEBI" id="CHEBI:70757"/>
        <dbReference type="EC" id="1.3.1.98"/>
    </reaction>
</comment>
<evidence type="ECO:0000313" key="22">
    <source>
        <dbReference type="EMBL" id="SDD23847.1"/>
    </source>
</evidence>